<keyword evidence="4" id="KW-1185">Reference proteome</keyword>
<dbReference type="EMBL" id="CAKXZS010000015">
    <property type="protein sequence ID" value="CAH2399827.1"/>
    <property type="molecule type" value="Genomic_DNA"/>
</dbReference>
<proteinExistence type="predicted"/>
<sequence>MKQAATANGPQLTVVDSKLMKRVFYVFAALAVLSVTISLGGKWLGRSIAMAGYTDDTTIHEVVIGNNVIAVPANVIRFDEARRDGIASRLDLYLRYPEMDGYSEAARDDFNHTGSSKSIIFLSFERQVMSRDMSGRFAPIYSALIVQPGTPGPGGTTLYGFSEKSGYFNEVLAVGNRRGKDPFVARCLSGPSGAQSLAPCERDILVGDSLSLTYRFPMEFLGGWQALDAAIAAEATRMLETGRQDDGRSEPREDPLSDF</sequence>
<evidence type="ECO:0000313" key="3">
    <source>
        <dbReference type="EMBL" id="CAH2399827.1"/>
    </source>
</evidence>
<dbReference type="RefSeq" id="WP_254025190.1">
    <property type="nucleotide sequence ID" value="NZ_CAKXZS010000015.1"/>
</dbReference>
<reference evidence="3" key="1">
    <citation type="submission" date="2022-03" db="EMBL/GenBank/DDBJ databases">
        <authorList>
            <person name="Brunel B."/>
        </authorList>
    </citation>
    <scope>NUCLEOTIDE SEQUENCE</scope>
    <source>
        <strain evidence="3">STM4922sample</strain>
    </source>
</reference>
<evidence type="ECO:0000256" key="1">
    <source>
        <dbReference type="SAM" id="MobiDB-lite"/>
    </source>
</evidence>
<evidence type="ECO:0000313" key="4">
    <source>
        <dbReference type="Proteomes" id="UP001152604"/>
    </source>
</evidence>
<evidence type="ECO:0000256" key="2">
    <source>
        <dbReference type="SAM" id="Phobius"/>
    </source>
</evidence>
<dbReference type="Proteomes" id="UP001152604">
    <property type="component" value="Unassembled WGS sequence"/>
</dbReference>
<organism evidence="3 4">
    <name type="scientific">Mesorhizobium ventifaucium</name>
    <dbReference type="NCBI Taxonomy" id="666020"/>
    <lineage>
        <taxon>Bacteria</taxon>
        <taxon>Pseudomonadati</taxon>
        <taxon>Pseudomonadota</taxon>
        <taxon>Alphaproteobacteria</taxon>
        <taxon>Hyphomicrobiales</taxon>
        <taxon>Phyllobacteriaceae</taxon>
        <taxon>Mesorhizobium</taxon>
    </lineage>
</organism>
<feature type="region of interest" description="Disordered" evidence="1">
    <location>
        <begin position="240"/>
        <end position="259"/>
    </location>
</feature>
<accession>A0ABM9DSZ3</accession>
<keyword evidence="2" id="KW-0472">Membrane</keyword>
<gene>
    <name evidence="3" type="ORF">MES4922_220078</name>
</gene>
<comment type="caution">
    <text evidence="3">The sequence shown here is derived from an EMBL/GenBank/DDBJ whole genome shotgun (WGS) entry which is preliminary data.</text>
</comment>
<protein>
    <recommendedName>
        <fullName evidence="5">Transmembrane anchored protein</fullName>
    </recommendedName>
</protein>
<name>A0ABM9DSZ3_9HYPH</name>
<evidence type="ECO:0008006" key="5">
    <source>
        <dbReference type="Google" id="ProtNLM"/>
    </source>
</evidence>
<keyword evidence="2" id="KW-0812">Transmembrane</keyword>
<keyword evidence="2" id="KW-1133">Transmembrane helix</keyword>
<feature type="transmembrane region" description="Helical" evidence="2">
    <location>
        <begin position="23"/>
        <end position="44"/>
    </location>
</feature>